<reference evidence="1 2" key="1">
    <citation type="journal article" date="2019" name="G3 (Bethesda)">
        <title>Sequencing of a Wild Apple (Malus baccata) Genome Unravels the Differences Between Cultivated and Wild Apple Species Regarding Disease Resistance and Cold Tolerance.</title>
        <authorList>
            <person name="Chen X."/>
        </authorList>
    </citation>
    <scope>NUCLEOTIDE SEQUENCE [LARGE SCALE GENOMIC DNA]</scope>
    <source>
        <strain evidence="2">cv. Shandingzi</strain>
        <tissue evidence="1">Leaves</tissue>
    </source>
</reference>
<evidence type="ECO:0008006" key="3">
    <source>
        <dbReference type="Google" id="ProtNLM"/>
    </source>
</evidence>
<dbReference type="GO" id="GO:0045893">
    <property type="term" value="P:positive regulation of DNA-templated transcription"/>
    <property type="evidence" value="ECO:0007669"/>
    <property type="project" value="TreeGrafter"/>
</dbReference>
<dbReference type="AlphaFoldDB" id="A0A540MIL2"/>
<accession>A0A540MIL2</accession>
<evidence type="ECO:0000313" key="1">
    <source>
        <dbReference type="EMBL" id="TQD98637.1"/>
    </source>
</evidence>
<dbReference type="Proteomes" id="UP000315295">
    <property type="component" value="Unassembled WGS sequence"/>
</dbReference>
<organism evidence="1 2">
    <name type="scientific">Malus baccata</name>
    <name type="common">Siberian crab apple</name>
    <name type="synonym">Pyrus baccata</name>
    <dbReference type="NCBI Taxonomy" id="106549"/>
    <lineage>
        <taxon>Eukaryota</taxon>
        <taxon>Viridiplantae</taxon>
        <taxon>Streptophyta</taxon>
        <taxon>Embryophyta</taxon>
        <taxon>Tracheophyta</taxon>
        <taxon>Spermatophyta</taxon>
        <taxon>Magnoliopsida</taxon>
        <taxon>eudicotyledons</taxon>
        <taxon>Gunneridae</taxon>
        <taxon>Pentapetalae</taxon>
        <taxon>rosids</taxon>
        <taxon>fabids</taxon>
        <taxon>Rosales</taxon>
        <taxon>Rosaceae</taxon>
        <taxon>Amygdaloideae</taxon>
        <taxon>Maleae</taxon>
        <taxon>Malus</taxon>
    </lineage>
</organism>
<dbReference type="EMBL" id="VIEB01000251">
    <property type="protein sequence ID" value="TQD98637.1"/>
    <property type="molecule type" value="Genomic_DNA"/>
</dbReference>
<name>A0A540MIL2_MALBA</name>
<dbReference type="GO" id="GO:0009658">
    <property type="term" value="P:chloroplast organization"/>
    <property type="evidence" value="ECO:0007669"/>
    <property type="project" value="TreeGrafter"/>
</dbReference>
<dbReference type="STRING" id="106549.A0A540MIL2"/>
<sequence>MGVLIRTLPLSSPHRNFASNFGAAERLPNSGFISRSSPSQFRVLAKTEKGEKEEEPKKETKQSFFSSVTEALDFSQTRSAEDAVLIEEARDATKSGERMSRQQYGALRRKIGGTYKDFFKDYVEVDGQYVEDGWVDKTCKVCKKDTGGEARQVDKLGRYVHVACLEKSKSGNFFTRLFSG</sequence>
<gene>
    <name evidence="1" type="ORF">C1H46_015885</name>
</gene>
<dbReference type="PANTHER" id="PTHR36771">
    <property type="entry name" value="POTASSIUM TRANSPORTER"/>
    <property type="match status" value="1"/>
</dbReference>
<proteinExistence type="predicted"/>
<keyword evidence="2" id="KW-1185">Reference proteome</keyword>
<dbReference type="PANTHER" id="PTHR36771:SF2">
    <property type="entry name" value="POTASSIUM TRANSPORTER"/>
    <property type="match status" value="1"/>
</dbReference>
<evidence type="ECO:0000313" key="2">
    <source>
        <dbReference type="Proteomes" id="UP000315295"/>
    </source>
</evidence>
<protein>
    <recommendedName>
        <fullName evidence="3">GATA-type transcription activator N-terminal domain-containing protein</fullName>
    </recommendedName>
</protein>
<comment type="caution">
    <text evidence="1">The sequence shown here is derived from an EMBL/GenBank/DDBJ whole genome shotgun (WGS) entry which is preliminary data.</text>
</comment>